<dbReference type="AlphaFoldDB" id="A0A1X3GN00"/>
<dbReference type="Proteomes" id="UP000193553">
    <property type="component" value="Unassembled WGS sequence"/>
</dbReference>
<sequence length="60" mass="7260">MSEFDWRSPEAYQQAIKSGEMADFAWESLRRSPNYRASYRQNRSQMTSGFRRRWGVCFRS</sequence>
<dbReference type="Pfam" id="PF20109">
    <property type="entry name" value="Trans_reg_dom"/>
    <property type="match status" value="1"/>
</dbReference>
<dbReference type="RefSeq" id="WP_085360189.1">
    <property type="nucleotide sequence ID" value="NZ_NAFD01000184.1"/>
</dbReference>
<accession>A0A1X3GN00</accession>
<proteinExistence type="predicted"/>
<dbReference type="InterPro" id="IPR045465">
    <property type="entry name" value="Trans_reg_dom"/>
</dbReference>
<organism evidence="2 3">
    <name type="scientific">Bradyrhizobium canariense</name>
    <dbReference type="NCBI Taxonomy" id="255045"/>
    <lineage>
        <taxon>Bacteria</taxon>
        <taxon>Pseudomonadati</taxon>
        <taxon>Pseudomonadota</taxon>
        <taxon>Alphaproteobacteria</taxon>
        <taxon>Hyphomicrobiales</taxon>
        <taxon>Nitrobacteraceae</taxon>
        <taxon>Bradyrhizobium</taxon>
    </lineage>
</organism>
<gene>
    <name evidence="2" type="ORF">BSZ18_23155</name>
</gene>
<comment type="caution">
    <text evidence="2">The sequence shown here is derived from an EMBL/GenBank/DDBJ whole genome shotgun (WGS) entry which is preliminary data.</text>
</comment>
<evidence type="ECO:0000313" key="3">
    <source>
        <dbReference type="Proteomes" id="UP000193553"/>
    </source>
</evidence>
<name>A0A1X3GN00_9BRAD</name>
<evidence type="ECO:0000313" key="2">
    <source>
        <dbReference type="EMBL" id="OSJ06062.1"/>
    </source>
</evidence>
<dbReference type="EMBL" id="NAFI01000180">
    <property type="protein sequence ID" value="OSJ06062.1"/>
    <property type="molecule type" value="Genomic_DNA"/>
</dbReference>
<reference evidence="2 3" key="1">
    <citation type="submission" date="2017-03" db="EMBL/GenBank/DDBJ databases">
        <title>Whole genome sequences of fourteen strains of Bradyrhizobium canariense and one strain of Bradyrhizobium japonicum isolated from Lupinus (Papilionoideae: Genisteae) species in Algeria.</title>
        <authorList>
            <person name="Crovadore J."/>
            <person name="Chekireb D."/>
            <person name="Brachmann A."/>
            <person name="Chablais R."/>
            <person name="Cochard B."/>
            <person name="Lefort F."/>
        </authorList>
    </citation>
    <scope>NUCLEOTIDE SEQUENCE [LARGE SCALE GENOMIC DNA]</scope>
    <source>
        <strain evidence="2 3">UBMA195</strain>
    </source>
</reference>
<protein>
    <recommendedName>
        <fullName evidence="1">Transcriptional regulator-like domain-containing protein</fullName>
    </recommendedName>
</protein>
<dbReference type="OrthoDB" id="8654520at2"/>
<evidence type="ECO:0000259" key="1">
    <source>
        <dbReference type="Pfam" id="PF20109"/>
    </source>
</evidence>
<feature type="domain" description="Transcriptional regulator-like" evidence="1">
    <location>
        <begin position="5"/>
        <end position="59"/>
    </location>
</feature>